<feature type="region of interest" description="Disordered" evidence="1">
    <location>
        <begin position="1"/>
        <end position="26"/>
    </location>
</feature>
<sequence>MSEDNNSELEPELPDPNDPEGECFDPVMEPFNPTDIDIVVEPKSLDSLIERIKHKEIDMNTDFQRHAELWDPAKMSRLIESILIRFPLPAFYFDASEDDNWLIVDGLQRLSSIRKFVIDKKLRLSGLEFLNLNGKNYDELHRTYQRRIKECPVTVYLIKPGTPREVKYSIFRRINTGGVTLNNQEIRNAMAKPADRKLLEELATHKFMSSTLGDLSKRMTDQELVLRFWAFYQFDYFEKSNKKTIALFLDRAMDEIKSGDESYRENFRQTFDKAISRCYHLLGERAFEKEPSGDGARKRKNTTLFEVWMVSLAKLEDDEAKLIESNIALFREKIKMLFEDSEFLNAITYATQKEAHVRIRYERIRKLIDEVIYA</sequence>
<accession>A0A3B0YZB1</accession>
<feature type="compositionally biased region" description="Acidic residues" evidence="1">
    <location>
        <begin position="1"/>
        <end position="23"/>
    </location>
</feature>
<protein>
    <recommendedName>
        <fullName evidence="2">GmrSD restriction endonucleases N-terminal domain-containing protein</fullName>
    </recommendedName>
</protein>
<dbReference type="PANTHER" id="PTHR39639">
    <property type="entry name" value="CHROMOSOME 16, WHOLE GENOME SHOTGUN SEQUENCE"/>
    <property type="match status" value="1"/>
</dbReference>
<dbReference type="AlphaFoldDB" id="A0A3B0YZB1"/>
<dbReference type="PANTHER" id="PTHR39639:SF1">
    <property type="entry name" value="DUF262 DOMAIN-CONTAINING PROTEIN"/>
    <property type="match status" value="1"/>
</dbReference>
<dbReference type="Pfam" id="PF03235">
    <property type="entry name" value="GmrSD_N"/>
    <property type="match status" value="1"/>
</dbReference>
<dbReference type="EMBL" id="UOFO01000094">
    <property type="protein sequence ID" value="VAW86405.1"/>
    <property type="molecule type" value="Genomic_DNA"/>
</dbReference>
<organism evidence="3">
    <name type="scientific">hydrothermal vent metagenome</name>
    <dbReference type="NCBI Taxonomy" id="652676"/>
    <lineage>
        <taxon>unclassified sequences</taxon>
        <taxon>metagenomes</taxon>
        <taxon>ecological metagenomes</taxon>
    </lineage>
</organism>
<evidence type="ECO:0000259" key="2">
    <source>
        <dbReference type="Pfam" id="PF03235"/>
    </source>
</evidence>
<dbReference type="InterPro" id="IPR004919">
    <property type="entry name" value="GmrSD_N"/>
</dbReference>
<proteinExistence type="predicted"/>
<gene>
    <name evidence="3" type="ORF">MNBD_GAMMA16-2238</name>
</gene>
<evidence type="ECO:0000313" key="3">
    <source>
        <dbReference type="EMBL" id="VAW86405.1"/>
    </source>
</evidence>
<feature type="domain" description="GmrSD restriction endonucleases N-terminal" evidence="2">
    <location>
        <begin position="54"/>
        <end position="189"/>
    </location>
</feature>
<evidence type="ECO:0000256" key="1">
    <source>
        <dbReference type="SAM" id="MobiDB-lite"/>
    </source>
</evidence>
<reference evidence="3" key="1">
    <citation type="submission" date="2018-06" db="EMBL/GenBank/DDBJ databases">
        <authorList>
            <person name="Zhirakovskaya E."/>
        </authorList>
    </citation>
    <scope>NUCLEOTIDE SEQUENCE</scope>
</reference>
<name>A0A3B0YZB1_9ZZZZ</name>